<reference evidence="3 4" key="1">
    <citation type="journal article" date="2019" name="Sci. Rep.">
        <title>Orb-weaving spider Araneus ventricosus genome elucidates the spidroin gene catalogue.</title>
        <authorList>
            <person name="Kono N."/>
            <person name="Nakamura H."/>
            <person name="Ohtoshi R."/>
            <person name="Moran D.A.P."/>
            <person name="Shinohara A."/>
            <person name="Yoshida Y."/>
            <person name="Fujiwara M."/>
            <person name="Mori M."/>
            <person name="Tomita M."/>
            <person name="Arakawa K."/>
        </authorList>
    </citation>
    <scope>NUCLEOTIDE SEQUENCE [LARGE SCALE GENOMIC DNA]</scope>
</reference>
<dbReference type="Proteomes" id="UP000499080">
    <property type="component" value="Unassembled WGS sequence"/>
</dbReference>
<proteinExistence type="predicted"/>
<evidence type="ECO:0000256" key="1">
    <source>
        <dbReference type="SAM" id="MobiDB-lite"/>
    </source>
</evidence>
<keyword evidence="4" id="KW-1185">Reference proteome</keyword>
<gene>
    <name evidence="3" type="ORF">AVEN_109572_1</name>
</gene>
<feature type="region of interest" description="Disordered" evidence="1">
    <location>
        <begin position="255"/>
        <end position="293"/>
    </location>
</feature>
<dbReference type="PROSITE" id="PS50853">
    <property type="entry name" value="FN3"/>
    <property type="match status" value="1"/>
</dbReference>
<organism evidence="3 4">
    <name type="scientific">Araneus ventricosus</name>
    <name type="common">Orbweaver spider</name>
    <name type="synonym">Epeira ventricosa</name>
    <dbReference type="NCBI Taxonomy" id="182803"/>
    <lineage>
        <taxon>Eukaryota</taxon>
        <taxon>Metazoa</taxon>
        <taxon>Ecdysozoa</taxon>
        <taxon>Arthropoda</taxon>
        <taxon>Chelicerata</taxon>
        <taxon>Arachnida</taxon>
        <taxon>Araneae</taxon>
        <taxon>Araneomorphae</taxon>
        <taxon>Entelegynae</taxon>
        <taxon>Araneoidea</taxon>
        <taxon>Araneidae</taxon>
        <taxon>Araneus</taxon>
    </lineage>
</organism>
<dbReference type="InterPro" id="IPR013783">
    <property type="entry name" value="Ig-like_fold"/>
</dbReference>
<evidence type="ECO:0000259" key="2">
    <source>
        <dbReference type="PROSITE" id="PS50853"/>
    </source>
</evidence>
<name>A0A4Y2IHY7_ARAVE</name>
<accession>A0A4Y2IHY7</accession>
<dbReference type="SUPFAM" id="SSF49265">
    <property type="entry name" value="Fibronectin type III"/>
    <property type="match status" value="1"/>
</dbReference>
<dbReference type="InterPro" id="IPR036116">
    <property type="entry name" value="FN3_sf"/>
</dbReference>
<dbReference type="Gene3D" id="2.60.40.10">
    <property type="entry name" value="Immunoglobulins"/>
    <property type="match status" value="1"/>
</dbReference>
<dbReference type="OrthoDB" id="9998697at2759"/>
<sequence>MNRLNQRSDTTYKINEDKETDGVASDEDSSSIEDSNIAPSDGVASDEDSSSNEDPNIARSDGVGIDKDPLFIEDQNLARSEGIVIDEDSSLIEDQNIARSEEVAIDEDSSLIEDPNVARSDKEASDEDSSLILDLDMADAIRAEERNSKSSEYLRYRKDGDIPNRPRRPAIAHVRRKDIVLTWSAPKTDDGPPAEGYMVEMRDEDGDYKVVGKPATPYLEINKLTPGNIYYFKIKSRNESGHSTPLILKYFMDDEIPAESGEDEDDVSSEEKPEAYIVGKKEGEDIKVTDTPR</sequence>
<dbReference type="EMBL" id="BGPR01002686">
    <property type="protein sequence ID" value="GBM77381.1"/>
    <property type="molecule type" value="Genomic_DNA"/>
</dbReference>
<comment type="caution">
    <text evidence="3">The sequence shown here is derived from an EMBL/GenBank/DDBJ whole genome shotgun (WGS) entry which is preliminary data.</text>
</comment>
<evidence type="ECO:0000313" key="3">
    <source>
        <dbReference type="EMBL" id="GBM77381.1"/>
    </source>
</evidence>
<feature type="region of interest" description="Disordered" evidence="1">
    <location>
        <begin position="1"/>
        <end position="68"/>
    </location>
</feature>
<feature type="compositionally biased region" description="Basic and acidic residues" evidence="1">
    <location>
        <begin position="269"/>
        <end position="293"/>
    </location>
</feature>
<protein>
    <recommendedName>
        <fullName evidence="2">Fibronectin type-III domain-containing protein</fullName>
    </recommendedName>
</protein>
<feature type="region of interest" description="Disordered" evidence="1">
    <location>
        <begin position="101"/>
        <end position="131"/>
    </location>
</feature>
<evidence type="ECO:0000313" key="4">
    <source>
        <dbReference type="Proteomes" id="UP000499080"/>
    </source>
</evidence>
<dbReference type="SMART" id="SM00060">
    <property type="entry name" value="FN3"/>
    <property type="match status" value="1"/>
</dbReference>
<feature type="domain" description="Fibronectin type-III" evidence="2">
    <location>
        <begin position="165"/>
        <end position="256"/>
    </location>
</feature>
<dbReference type="InterPro" id="IPR003961">
    <property type="entry name" value="FN3_dom"/>
</dbReference>
<dbReference type="AlphaFoldDB" id="A0A4Y2IHY7"/>
<feature type="compositionally biased region" description="Acidic residues" evidence="1">
    <location>
        <begin position="255"/>
        <end position="268"/>
    </location>
</feature>
<dbReference type="CDD" id="cd00063">
    <property type="entry name" value="FN3"/>
    <property type="match status" value="1"/>
</dbReference>
<feature type="compositionally biased region" description="Polar residues" evidence="1">
    <location>
        <begin position="1"/>
        <end position="13"/>
    </location>
</feature>
<dbReference type="Pfam" id="PF00041">
    <property type="entry name" value="fn3"/>
    <property type="match status" value="1"/>
</dbReference>